<evidence type="ECO:0000256" key="1">
    <source>
        <dbReference type="SAM" id="Phobius"/>
    </source>
</evidence>
<dbReference type="AlphaFoldDB" id="A0A9P6PQ65"/>
<evidence type="ECO:0000313" key="3">
    <source>
        <dbReference type="Proteomes" id="UP000807716"/>
    </source>
</evidence>
<dbReference type="OrthoDB" id="2382047at2759"/>
<evidence type="ECO:0000313" key="2">
    <source>
        <dbReference type="EMBL" id="KAG0250668.1"/>
    </source>
</evidence>
<protein>
    <submittedName>
        <fullName evidence="2">Uncharacterized protein</fullName>
    </submittedName>
</protein>
<dbReference type="Proteomes" id="UP000807716">
    <property type="component" value="Unassembled WGS sequence"/>
</dbReference>
<accession>A0A9P6PQ65</accession>
<keyword evidence="3" id="KW-1185">Reference proteome</keyword>
<dbReference type="EMBL" id="JAAAJB010000833">
    <property type="protein sequence ID" value="KAG0250668.1"/>
    <property type="molecule type" value="Genomic_DNA"/>
</dbReference>
<feature type="non-terminal residue" evidence="2">
    <location>
        <position position="293"/>
    </location>
</feature>
<keyword evidence="1" id="KW-0472">Membrane</keyword>
<sequence length="293" mass="32949">MAVQRKNYIRQLCQHLMRHFAGIPVGQLGQPKEFKMMADAIYNAFSADLSVYTAAVILVIDWNRYGWRSFFEMMGVTLGNRLYAHWNVQSRAMSKKLDDIDRSFPTNSKNPLQNFCDLRRRFETSEMPVLVPMSTGSHGFVTMTERMLLRVLNPNAEFSQVVRFAVGEDPALGGLNDTKLKTALQELSPGLALSRILAPVHIKRFKEQLTHSTRIRGYCAGHMTVLEGYQQRLIGTVIHANSTPRYALSGSSSPMVMLSMFTPLNVWRSRSLTSGLNNFWVASVDLGVVVTAA</sequence>
<keyword evidence="1" id="KW-0812">Transmembrane</keyword>
<feature type="transmembrane region" description="Helical" evidence="1">
    <location>
        <begin position="40"/>
        <end position="60"/>
    </location>
</feature>
<reference evidence="2" key="1">
    <citation type="journal article" date="2020" name="Fungal Divers.">
        <title>Resolving the Mortierellaceae phylogeny through synthesis of multi-gene phylogenetics and phylogenomics.</title>
        <authorList>
            <person name="Vandepol N."/>
            <person name="Liber J."/>
            <person name="Desiro A."/>
            <person name="Na H."/>
            <person name="Kennedy M."/>
            <person name="Barry K."/>
            <person name="Grigoriev I.V."/>
            <person name="Miller A.N."/>
            <person name="O'Donnell K."/>
            <person name="Stajich J.E."/>
            <person name="Bonito G."/>
        </authorList>
    </citation>
    <scope>NUCLEOTIDE SEQUENCE</scope>
    <source>
        <strain evidence="2">BC1065</strain>
    </source>
</reference>
<name>A0A9P6PQ65_9FUNG</name>
<gene>
    <name evidence="2" type="ORF">DFQ27_009275</name>
</gene>
<proteinExistence type="predicted"/>
<keyword evidence="1" id="KW-1133">Transmembrane helix</keyword>
<comment type="caution">
    <text evidence="2">The sequence shown here is derived from an EMBL/GenBank/DDBJ whole genome shotgun (WGS) entry which is preliminary data.</text>
</comment>
<organism evidence="2 3">
    <name type="scientific">Actinomortierella ambigua</name>
    <dbReference type="NCBI Taxonomy" id="1343610"/>
    <lineage>
        <taxon>Eukaryota</taxon>
        <taxon>Fungi</taxon>
        <taxon>Fungi incertae sedis</taxon>
        <taxon>Mucoromycota</taxon>
        <taxon>Mortierellomycotina</taxon>
        <taxon>Mortierellomycetes</taxon>
        <taxon>Mortierellales</taxon>
        <taxon>Mortierellaceae</taxon>
        <taxon>Actinomortierella</taxon>
    </lineage>
</organism>